<keyword evidence="1" id="KW-0378">Hydrolase</keyword>
<dbReference type="InterPro" id="IPR050300">
    <property type="entry name" value="GDXG_lipolytic_enzyme"/>
</dbReference>
<dbReference type="GeneID" id="87953774"/>
<proteinExistence type="predicted"/>
<dbReference type="RefSeq" id="XP_062789449.1">
    <property type="nucleotide sequence ID" value="XM_062933398.1"/>
</dbReference>
<evidence type="ECO:0000313" key="3">
    <source>
        <dbReference type="EMBL" id="WRT64709.1"/>
    </source>
</evidence>
<name>A0ABZ1CTP2_9TREE</name>
<dbReference type="Pfam" id="PF07859">
    <property type="entry name" value="Abhydrolase_3"/>
    <property type="match status" value="1"/>
</dbReference>
<gene>
    <name evidence="3" type="ORF">IL334_001643</name>
</gene>
<dbReference type="Proteomes" id="UP001329825">
    <property type="component" value="Chromosome 2"/>
</dbReference>
<dbReference type="Gene3D" id="3.40.50.1820">
    <property type="entry name" value="alpha/beta hydrolase"/>
    <property type="match status" value="1"/>
</dbReference>
<dbReference type="PANTHER" id="PTHR48081">
    <property type="entry name" value="AB HYDROLASE SUPERFAMILY PROTEIN C4A8.06C"/>
    <property type="match status" value="1"/>
</dbReference>
<evidence type="ECO:0000313" key="4">
    <source>
        <dbReference type="Proteomes" id="UP001329825"/>
    </source>
</evidence>
<keyword evidence="4" id="KW-1185">Reference proteome</keyword>
<accession>A0ABZ1CTP2</accession>
<dbReference type="InterPro" id="IPR029058">
    <property type="entry name" value="AB_hydrolase_fold"/>
</dbReference>
<dbReference type="InterPro" id="IPR013094">
    <property type="entry name" value="AB_hydrolase_3"/>
</dbReference>
<reference evidence="3 4" key="1">
    <citation type="submission" date="2024-01" db="EMBL/GenBank/DDBJ databases">
        <title>Comparative genomics of Cryptococcus and Kwoniella reveals pathogenesis evolution and contrasting modes of karyotype evolution via chromosome fusion or intercentromeric recombination.</title>
        <authorList>
            <person name="Coelho M.A."/>
            <person name="David-Palma M."/>
            <person name="Shea T."/>
            <person name="Bowers K."/>
            <person name="McGinley-Smith S."/>
            <person name="Mohammad A.W."/>
            <person name="Gnirke A."/>
            <person name="Yurkov A.M."/>
            <person name="Nowrousian M."/>
            <person name="Sun S."/>
            <person name="Cuomo C.A."/>
            <person name="Heitman J."/>
        </authorList>
    </citation>
    <scope>NUCLEOTIDE SEQUENCE [LARGE SCALE GENOMIC DNA]</scope>
    <source>
        <strain evidence="3">CBS 11374</strain>
    </source>
</reference>
<feature type="domain" description="Alpha/beta hydrolase fold-3" evidence="2">
    <location>
        <begin position="46"/>
        <end position="166"/>
    </location>
</feature>
<dbReference type="SUPFAM" id="SSF53474">
    <property type="entry name" value="alpha/beta-Hydrolases"/>
    <property type="match status" value="1"/>
</dbReference>
<dbReference type="EMBL" id="CP141882">
    <property type="protein sequence ID" value="WRT64709.1"/>
    <property type="molecule type" value="Genomic_DNA"/>
</dbReference>
<protein>
    <recommendedName>
        <fullName evidence="2">Alpha/beta hydrolase fold-3 domain-containing protein</fullName>
    </recommendedName>
</protein>
<organism evidence="3 4">
    <name type="scientific">Kwoniella shivajii</name>
    <dbReference type="NCBI Taxonomy" id="564305"/>
    <lineage>
        <taxon>Eukaryota</taxon>
        <taxon>Fungi</taxon>
        <taxon>Dikarya</taxon>
        <taxon>Basidiomycota</taxon>
        <taxon>Agaricomycotina</taxon>
        <taxon>Tremellomycetes</taxon>
        <taxon>Tremellales</taxon>
        <taxon>Cryptococcaceae</taxon>
        <taxon>Kwoniella</taxon>
    </lineage>
</organism>
<evidence type="ECO:0000256" key="1">
    <source>
        <dbReference type="ARBA" id="ARBA00022801"/>
    </source>
</evidence>
<evidence type="ECO:0000259" key="2">
    <source>
        <dbReference type="Pfam" id="PF07859"/>
    </source>
</evidence>
<sequence>MLYYHEPPTPFSDHTYKVDQGVSCDLRIWPSDVDSNSSSGVSSPWIMYVHGGAFCAGKHYNPNAWVIPTFRPRGCHVVSVSYRFTPHVSLSQQVEDCKDAFEWCKSNLSEIIGNTSSVDIDNYVLIGESAGGLIVSLLPFYTMNPLPPKAIVNIYGPTDLTYLSSTSSTPINPVEIQPLSGEFSKEEVVEGANSRDPAKALTVCPFEFDISEETYRKIWGVPDFQYTKEQRFQYDIKRHLRTTRSLMDVLLRKEECKNDGEWLDRLKVYSPLHLIRNGTLTYPPTAFLHGKDDPVVNYTQAEIFSDALNNMGIDTLTCLEPGQVHEFDNKYIGPEVEGWDTYITPIAEFVEKYIK</sequence>